<dbReference type="Pfam" id="PF09819">
    <property type="entry name" value="ABC_cobalt"/>
    <property type="match status" value="1"/>
</dbReference>
<proteinExistence type="predicted"/>
<dbReference type="RefSeq" id="WP_074701051.1">
    <property type="nucleotide sequence ID" value="NZ_CP018863.1"/>
</dbReference>
<feature type="transmembrane region" description="Helical" evidence="1">
    <location>
        <begin position="132"/>
        <end position="151"/>
    </location>
</feature>
<protein>
    <submittedName>
        <fullName evidence="2">Energy-coupling factor transport system substrate-specific component</fullName>
    </submittedName>
</protein>
<dbReference type="AlphaFoldDB" id="A0A1H1EGH6"/>
<keyword evidence="3" id="KW-1185">Reference proteome</keyword>
<evidence type="ECO:0000313" key="3">
    <source>
        <dbReference type="Proteomes" id="UP000181917"/>
    </source>
</evidence>
<evidence type="ECO:0000313" key="2">
    <source>
        <dbReference type="EMBL" id="SDQ87286.1"/>
    </source>
</evidence>
<keyword evidence="1" id="KW-0472">Membrane</keyword>
<feature type="transmembrane region" description="Helical" evidence="1">
    <location>
        <begin position="47"/>
        <end position="75"/>
    </location>
</feature>
<evidence type="ECO:0000256" key="1">
    <source>
        <dbReference type="SAM" id="Phobius"/>
    </source>
</evidence>
<organism evidence="2 3">
    <name type="scientific">Crystallibacter crystallopoietes</name>
    <dbReference type="NCBI Taxonomy" id="37928"/>
    <lineage>
        <taxon>Bacteria</taxon>
        <taxon>Bacillati</taxon>
        <taxon>Actinomycetota</taxon>
        <taxon>Actinomycetes</taxon>
        <taxon>Micrococcales</taxon>
        <taxon>Micrococcaceae</taxon>
        <taxon>Crystallibacter</taxon>
    </lineage>
</organism>
<feature type="transmembrane region" description="Helical" evidence="1">
    <location>
        <begin position="163"/>
        <end position="183"/>
    </location>
</feature>
<dbReference type="OrthoDB" id="8017424at2"/>
<feature type="transmembrane region" description="Helical" evidence="1">
    <location>
        <begin position="82"/>
        <end position="99"/>
    </location>
</feature>
<dbReference type="STRING" id="37928.SAMN04489742_2903"/>
<sequence length="204" mass="21095">MNTVTPSPQAAARKPRYTWRVVDIVVASVIGVAIGVIFWAWSAGYSGIAVLTAAFPPAGGLYAGGWLTAGVLGGLLIRKPGAAIYCEVLAAAVSSLLGTQFGLTVLLSGLIQGVGAELVFLLFLYKKFNLGVSLLAGLGAGLALAIGENILWNVEWATDWKLWYTLFAAVSGVVIAGLLPWLAMRGLAKTGALSSFAAGRTADV</sequence>
<reference evidence="2 3" key="1">
    <citation type="submission" date="2016-10" db="EMBL/GenBank/DDBJ databases">
        <authorList>
            <person name="de Groot N.N."/>
        </authorList>
    </citation>
    <scope>NUCLEOTIDE SEQUENCE [LARGE SCALE GENOMIC DNA]</scope>
    <source>
        <strain evidence="2 3">DSM 20117</strain>
    </source>
</reference>
<gene>
    <name evidence="2" type="ORF">SAMN04489742_2903</name>
</gene>
<keyword evidence="1" id="KW-1133">Transmembrane helix</keyword>
<dbReference type="PIRSF" id="PIRSF037394">
    <property type="entry name" value="ABC_thiamine-permease_YkoE_prd"/>
    <property type="match status" value="1"/>
</dbReference>
<dbReference type="EMBL" id="FNKH01000002">
    <property type="protein sequence ID" value="SDQ87286.1"/>
    <property type="molecule type" value="Genomic_DNA"/>
</dbReference>
<dbReference type="Proteomes" id="UP000181917">
    <property type="component" value="Unassembled WGS sequence"/>
</dbReference>
<name>A0A1H1EGH6_9MICC</name>
<keyword evidence="1" id="KW-0812">Transmembrane</keyword>
<feature type="transmembrane region" description="Helical" evidence="1">
    <location>
        <begin position="105"/>
        <end position="125"/>
    </location>
</feature>
<accession>A0A1H1EGH6</accession>
<feature type="transmembrane region" description="Helical" evidence="1">
    <location>
        <begin position="21"/>
        <end position="41"/>
    </location>
</feature>
<dbReference type="InterPro" id="IPR017195">
    <property type="entry name" value="ABC_thiamin-permease_prd"/>
</dbReference>
<dbReference type="KEGG" id="acry:AC20117_02955"/>